<accession>A0A512DMK9</accession>
<dbReference type="Gene3D" id="3.40.190.10">
    <property type="entry name" value="Periplasmic binding protein-like II"/>
    <property type="match status" value="1"/>
</dbReference>
<feature type="chain" id="PRO_5021984184" evidence="2">
    <location>
        <begin position="32"/>
        <end position="332"/>
    </location>
</feature>
<dbReference type="OrthoDB" id="7250553at2"/>
<dbReference type="EMBL" id="BJYZ01000007">
    <property type="protein sequence ID" value="GEO37725.1"/>
    <property type="molecule type" value="Genomic_DNA"/>
</dbReference>
<dbReference type="CDD" id="cd13578">
    <property type="entry name" value="PBP2_Bug27"/>
    <property type="match status" value="1"/>
</dbReference>
<dbReference type="Gene3D" id="3.40.190.150">
    <property type="entry name" value="Bordetella uptake gene, domain 1"/>
    <property type="match status" value="1"/>
</dbReference>
<keyword evidence="2" id="KW-0732">Signal</keyword>
<dbReference type="PANTHER" id="PTHR42928">
    <property type="entry name" value="TRICARBOXYLATE-BINDING PROTEIN"/>
    <property type="match status" value="1"/>
</dbReference>
<evidence type="ECO:0000256" key="2">
    <source>
        <dbReference type="SAM" id="SignalP"/>
    </source>
</evidence>
<proteinExistence type="inferred from homology"/>
<comment type="caution">
    <text evidence="3">The sequence shown here is derived from an EMBL/GenBank/DDBJ whole genome shotgun (WGS) entry which is preliminary data.</text>
</comment>
<organism evidence="3 4">
    <name type="scientific">Skermanella aerolata</name>
    <dbReference type="NCBI Taxonomy" id="393310"/>
    <lineage>
        <taxon>Bacteria</taxon>
        <taxon>Pseudomonadati</taxon>
        <taxon>Pseudomonadota</taxon>
        <taxon>Alphaproteobacteria</taxon>
        <taxon>Rhodospirillales</taxon>
        <taxon>Azospirillaceae</taxon>
        <taxon>Skermanella</taxon>
    </lineage>
</organism>
<sequence>MLRRTLLRTVPGALTALLFATVAALPGRADAQAAGYPNKPVTIIVPFTAGGNTDAFARMVGDELDKALGQRFLVENKPGAGGNLGAAAVANAQPDGYTLGMGTVSTHAINPSLYKKLPFDADKGFAPVSLIATLPNVLVVNPSIPANSVPELVELLKKEPEVHTYASSGPGTSPHLGAELFSTLTGTKMTHVPYKGSGQSIMDVVAGHVDMVFDNIPTAAQQAKAGKVRALAVTSLTRAPLLPDVPAMAEFLPGFEATSWHGLFAPGGTPKEIVEKVSAEVQRIMKLPHIQQRMQGMGATPVGNTPEEFTQHIAVERKKWAEVVKASGVSLD</sequence>
<dbReference type="PIRSF" id="PIRSF017082">
    <property type="entry name" value="YflP"/>
    <property type="match status" value="1"/>
</dbReference>
<evidence type="ECO:0000256" key="1">
    <source>
        <dbReference type="ARBA" id="ARBA00006987"/>
    </source>
</evidence>
<comment type="similarity">
    <text evidence="1">Belongs to the UPF0065 (bug) family.</text>
</comment>
<dbReference type="Pfam" id="PF03401">
    <property type="entry name" value="TctC"/>
    <property type="match status" value="1"/>
</dbReference>
<dbReference type="InterPro" id="IPR042100">
    <property type="entry name" value="Bug_dom1"/>
</dbReference>
<dbReference type="SUPFAM" id="SSF53850">
    <property type="entry name" value="Periplasmic binding protein-like II"/>
    <property type="match status" value="1"/>
</dbReference>
<keyword evidence="4" id="KW-1185">Reference proteome</keyword>
<reference evidence="3 4" key="1">
    <citation type="submission" date="2019-07" db="EMBL/GenBank/DDBJ databases">
        <title>Whole genome shotgun sequence of Skermanella aerolata NBRC 106429.</title>
        <authorList>
            <person name="Hosoyama A."/>
            <person name="Uohara A."/>
            <person name="Ohji S."/>
            <person name="Ichikawa N."/>
        </authorList>
    </citation>
    <scope>NUCLEOTIDE SEQUENCE [LARGE SCALE GENOMIC DNA]</scope>
    <source>
        <strain evidence="3 4">NBRC 106429</strain>
    </source>
</reference>
<name>A0A512DMK9_9PROT</name>
<gene>
    <name evidence="3" type="ORF">SAE02_18730</name>
</gene>
<dbReference type="InterPro" id="IPR005064">
    <property type="entry name" value="BUG"/>
</dbReference>
<dbReference type="RefSeq" id="WP_147040285.1">
    <property type="nucleotide sequence ID" value="NZ_BJYZ01000007.1"/>
</dbReference>
<dbReference type="Proteomes" id="UP000321523">
    <property type="component" value="Unassembled WGS sequence"/>
</dbReference>
<dbReference type="PANTHER" id="PTHR42928:SF5">
    <property type="entry name" value="BLR1237 PROTEIN"/>
    <property type="match status" value="1"/>
</dbReference>
<protein>
    <submittedName>
        <fullName evidence="3">MFS transporter</fullName>
    </submittedName>
</protein>
<evidence type="ECO:0000313" key="3">
    <source>
        <dbReference type="EMBL" id="GEO37725.1"/>
    </source>
</evidence>
<feature type="signal peptide" evidence="2">
    <location>
        <begin position="1"/>
        <end position="31"/>
    </location>
</feature>
<evidence type="ECO:0000313" key="4">
    <source>
        <dbReference type="Proteomes" id="UP000321523"/>
    </source>
</evidence>
<dbReference type="AlphaFoldDB" id="A0A512DMK9"/>